<evidence type="ECO:0000313" key="2">
    <source>
        <dbReference type="Proteomes" id="UP001055879"/>
    </source>
</evidence>
<reference evidence="2" key="1">
    <citation type="journal article" date="2022" name="Mol. Ecol. Resour.">
        <title>The genomes of chicory, endive, great burdock and yacon provide insights into Asteraceae palaeo-polyploidization history and plant inulin production.</title>
        <authorList>
            <person name="Fan W."/>
            <person name="Wang S."/>
            <person name="Wang H."/>
            <person name="Wang A."/>
            <person name="Jiang F."/>
            <person name="Liu H."/>
            <person name="Zhao H."/>
            <person name="Xu D."/>
            <person name="Zhang Y."/>
        </authorList>
    </citation>
    <scope>NUCLEOTIDE SEQUENCE [LARGE SCALE GENOMIC DNA]</scope>
    <source>
        <strain evidence="2">cv. Niubang</strain>
    </source>
</reference>
<keyword evidence="2" id="KW-1185">Reference proteome</keyword>
<gene>
    <name evidence="1" type="ORF">L6452_42901</name>
</gene>
<evidence type="ECO:0000313" key="1">
    <source>
        <dbReference type="EMBL" id="KAI3667831.1"/>
    </source>
</evidence>
<dbReference type="EMBL" id="CM042063">
    <property type="protein sequence ID" value="KAI3667831.1"/>
    <property type="molecule type" value="Genomic_DNA"/>
</dbReference>
<name>A0ACB8XNP4_ARCLA</name>
<comment type="caution">
    <text evidence="1">The sequence shown here is derived from an EMBL/GenBank/DDBJ whole genome shotgun (WGS) entry which is preliminary data.</text>
</comment>
<accession>A0ACB8XNP4</accession>
<dbReference type="Proteomes" id="UP001055879">
    <property type="component" value="Linkage Group LG17"/>
</dbReference>
<proteinExistence type="predicted"/>
<protein>
    <submittedName>
        <fullName evidence="1">Uncharacterized protein</fullName>
    </submittedName>
</protein>
<reference evidence="1 2" key="2">
    <citation type="journal article" date="2022" name="Mol. Ecol. Resour.">
        <title>The genomes of chicory, endive, great burdock and yacon provide insights into Asteraceae paleo-polyploidization history and plant inulin production.</title>
        <authorList>
            <person name="Fan W."/>
            <person name="Wang S."/>
            <person name="Wang H."/>
            <person name="Wang A."/>
            <person name="Jiang F."/>
            <person name="Liu H."/>
            <person name="Zhao H."/>
            <person name="Xu D."/>
            <person name="Zhang Y."/>
        </authorList>
    </citation>
    <scope>NUCLEOTIDE SEQUENCE [LARGE SCALE GENOMIC DNA]</scope>
    <source>
        <strain evidence="2">cv. Niubang</strain>
    </source>
</reference>
<sequence>MLRKRKGLSEPDGETGQKSLVPLIKGTESVDGLGTGTGVGIRIGIETMSEGSNKGQELDLNCDPKEEEMMLAEAANASSIPAQWQNLLEGLVPNGTSDIKDGPIQTNNKTFDLTGEDEHRPTSPLTISTVCFI</sequence>
<organism evidence="1 2">
    <name type="scientific">Arctium lappa</name>
    <name type="common">Greater burdock</name>
    <name type="synonym">Lappa major</name>
    <dbReference type="NCBI Taxonomy" id="4217"/>
    <lineage>
        <taxon>Eukaryota</taxon>
        <taxon>Viridiplantae</taxon>
        <taxon>Streptophyta</taxon>
        <taxon>Embryophyta</taxon>
        <taxon>Tracheophyta</taxon>
        <taxon>Spermatophyta</taxon>
        <taxon>Magnoliopsida</taxon>
        <taxon>eudicotyledons</taxon>
        <taxon>Gunneridae</taxon>
        <taxon>Pentapetalae</taxon>
        <taxon>asterids</taxon>
        <taxon>campanulids</taxon>
        <taxon>Asterales</taxon>
        <taxon>Asteraceae</taxon>
        <taxon>Carduoideae</taxon>
        <taxon>Cardueae</taxon>
        <taxon>Arctiinae</taxon>
        <taxon>Arctium</taxon>
    </lineage>
</organism>